<reference evidence="5 7" key="1">
    <citation type="submission" date="2014-10" db="EMBL/GenBank/DDBJ databases">
        <title>Draft genome of phytase producing Bacillus ginsengihumi strain M2.11.</title>
        <authorList>
            <person name="Toymentseva A."/>
            <person name="Boulygina E.A."/>
            <person name="Kazakov S.V."/>
            <person name="Kayumov I."/>
            <person name="Suleimanova A.D."/>
            <person name="Mardanova A.M."/>
            <person name="Maria S.N."/>
            <person name="Sergey M.Y."/>
            <person name="Sharipova M.R."/>
        </authorList>
    </citation>
    <scope>NUCLEOTIDE SEQUENCE [LARGE SCALE GENOMIC DNA]</scope>
    <source>
        <strain evidence="5 7">M2.11</strain>
    </source>
</reference>
<evidence type="ECO:0000313" key="8">
    <source>
        <dbReference type="Proteomes" id="UP000476934"/>
    </source>
</evidence>
<evidence type="ECO:0000256" key="2">
    <source>
        <dbReference type="ARBA" id="ARBA00022857"/>
    </source>
</evidence>
<reference evidence="6 8" key="3">
    <citation type="submission" date="2020-03" db="EMBL/GenBank/DDBJ databases">
        <title>Bacillus aquiflavi sp. nov., isolated from yellow water of strong flavor Chinese baijiu in Yibin region of China.</title>
        <authorList>
            <person name="Xie J."/>
        </authorList>
    </citation>
    <scope>NUCLEOTIDE SEQUENCE [LARGE SCALE GENOMIC DNA]</scope>
    <source>
        <strain evidence="6 8">Gsoil 114</strain>
    </source>
</reference>
<comment type="similarity">
    <text evidence="1">Belongs to the short-chain dehydrogenases/reductases (SDR) family.</text>
</comment>
<proteinExistence type="inferred from homology"/>
<comment type="caution">
    <text evidence="5">The sequence shown here is derived from an EMBL/GenBank/DDBJ whole genome shotgun (WGS) entry which is preliminary data.</text>
</comment>
<reference evidence="6 8" key="2">
    <citation type="submission" date="2020-02" db="EMBL/GenBank/DDBJ databases">
        <authorList>
            <person name="Feng H."/>
        </authorList>
    </citation>
    <scope>NUCLEOTIDE SEQUENCE [LARGE SCALE GENOMIC DNA]</scope>
    <source>
        <strain evidence="6 8">Gsoil 114</strain>
    </source>
</reference>
<dbReference type="PRINTS" id="PR00081">
    <property type="entry name" value="GDHRDH"/>
</dbReference>
<dbReference type="OrthoDB" id="9803333at2"/>
<dbReference type="Proteomes" id="UP000476934">
    <property type="component" value="Unassembled WGS sequence"/>
</dbReference>
<feature type="domain" description="Ketoreductase" evidence="4">
    <location>
        <begin position="6"/>
        <end position="180"/>
    </location>
</feature>
<evidence type="ECO:0000256" key="1">
    <source>
        <dbReference type="ARBA" id="ARBA00006484"/>
    </source>
</evidence>
<protein>
    <submittedName>
        <fullName evidence="6">Beta-ketoacyl-ACP reductase</fullName>
    </submittedName>
</protein>
<dbReference type="RefSeq" id="WP_025728537.1">
    <property type="nucleotide sequence ID" value="NZ_JAAIWK010000020.1"/>
</dbReference>
<dbReference type="EMBL" id="JAAIWK010000020">
    <property type="protein sequence ID" value="NEY20771.1"/>
    <property type="molecule type" value="Genomic_DNA"/>
</dbReference>
<dbReference type="EMBL" id="JRUN01000033">
    <property type="protein sequence ID" value="KHD85052.1"/>
    <property type="molecule type" value="Genomic_DNA"/>
</dbReference>
<organism evidence="5 7">
    <name type="scientific">Heyndrickxia ginsengihumi</name>
    <dbReference type="NCBI Taxonomy" id="363870"/>
    <lineage>
        <taxon>Bacteria</taxon>
        <taxon>Bacillati</taxon>
        <taxon>Bacillota</taxon>
        <taxon>Bacilli</taxon>
        <taxon>Bacillales</taxon>
        <taxon>Bacillaceae</taxon>
        <taxon>Heyndrickxia</taxon>
    </lineage>
</organism>
<keyword evidence="3" id="KW-0560">Oxidoreductase</keyword>
<dbReference type="InterPro" id="IPR057326">
    <property type="entry name" value="KR_dom"/>
</dbReference>
<keyword evidence="2" id="KW-0521">NADP</keyword>
<dbReference type="NCBIfam" id="NF009466">
    <property type="entry name" value="PRK12826.1-2"/>
    <property type="match status" value="1"/>
</dbReference>
<dbReference type="CDD" id="cd05333">
    <property type="entry name" value="BKR_SDR_c"/>
    <property type="match status" value="1"/>
</dbReference>
<dbReference type="PROSITE" id="PS00061">
    <property type="entry name" value="ADH_SHORT"/>
    <property type="match status" value="1"/>
</dbReference>
<dbReference type="AlphaFoldDB" id="A0A0A6XY39"/>
<dbReference type="PANTHER" id="PTHR42760">
    <property type="entry name" value="SHORT-CHAIN DEHYDROGENASES/REDUCTASES FAMILY MEMBER"/>
    <property type="match status" value="1"/>
</dbReference>
<dbReference type="InterPro" id="IPR036291">
    <property type="entry name" value="NAD(P)-bd_dom_sf"/>
</dbReference>
<evidence type="ECO:0000313" key="7">
    <source>
        <dbReference type="Proteomes" id="UP000030588"/>
    </source>
</evidence>
<dbReference type="SMART" id="SM00822">
    <property type="entry name" value="PKS_KR"/>
    <property type="match status" value="1"/>
</dbReference>
<sequence length="241" mass="25869">MKLEGKVVIITGGAGGLGKESSFLFASEGAQVVVADYHERSAEETAREVNGVGLGVDVSKRDQVERMVSEVIQQFGKIDILINNAGITMDSTLVKMTQDQWDTVISINQTGVFHCTQAVIPHMIKEGFGRIINTSSIVGRMGNFGQTNYAASKAAVIAMTQTWAKELGRKGITVNAVAPGFIMTPMTEKMPEKVLQGMKEKVSLQRLGTPRDIANAYLFLASNESSYINGAVIPVDGGLSI</sequence>
<accession>A0A0A6XY39</accession>
<dbReference type="PANTHER" id="PTHR42760:SF133">
    <property type="entry name" value="3-OXOACYL-[ACYL-CARRIER-PROTEIN] REDUCTASE"/>
    <property type="match status" value="1"/>
</dbReference>
<dbReference type="SUPFAM" id="SSF51735">
    <property type="entry name" value="NAD(P)-binding Rossmann-fold domains"/>
    <property type="match status" value="1"/>
</dbReference>
<dbReference type="PRINTS" id="PR00080">
    <property type="entry name" value="SDRFAMILY"/>
</dbReference>
<gene>
    <name evidence="6" type="ORF">G4D61_12465</name>
    <name evidence="5" type="ORF">NG54_11495</name>
</gene>
<dbReference type="GO" id="GO:0016616">
    <property type="term" value="F:oxidoreductase activity, acting on the CH-OH group of donors, NAD or NADP as acceptor"/>
    <property type="evidence" value="ECO:0007669"/>
    <property type="project" value="UniProtKB-ARBA"/>
</dbReference>
<dbReference type="InterPro" id="IPR002347">
    <property type="entry name" value="SDR_fam"/>
</dbReference>
<dbReference type="InterPro" id="IPR020904">
    <property type="entry name" value="Sc_DH/Rdtase_CS"/>
</dbReference>
<dbReference type="Gene3D" id="3.40.50.720">
    <property type="entry name" value="NAD(P)-binding Rossmann-like Domain"/>
    <property type="match status" value="1"/>
</dbReference>
<dbReference type="GO" id="GO:0048038">
    <property type="term" value="F:quinone binding"/>
    <property type="evidence" value="ECO:0007669"/>
    <property type="project" value="TreeGrafter"/>
</dbReference>
<keyword evidence="8" id="KW-1185">Reference proteome</keyword>
<dbReference type="Proteomes" id="UP000030588">
    <property type="component" value="Unassembled WGS sequence"/>
</dbReference>
<evidence type="ECO:0000259" key="4">
    <source>
        <dbReference type="SMART" id="SM00822"/>
    </source>
</evidence>
<dbReference type="Pfam" id="PF13561">
    <property type="entry name" value="adh_short_C2"/>
    <property type="match status" value="1"/>
</dbReference>
<evidence type="ECO:0000313" key="5">
    <source>
        <dbReference type="EMBL" id="KHD85052.1"/>
    </source>
</evidence>
<name>A0A0A6XY39_9BACI</name>
<dbReference type="FunFam" id="3.40.50.720:FF:000115">
    <property type="entry name" value="3-oxoacyl-[acyl-carrier-protein] reductase FabG"/>
    <property type="match status" value="1"/>
</dbReference>
<evidence type="ECO:0000313" key="6">
    <source>
        <dbReference type="EMBL" id="NEY20771.1"/>
    </source>
</evidence>
<dbReference type="STRING" id="363870.NG54_11495"/>
<evidence type="ECO:0000256" key="3">
    <source>
        <dbReference type="ARBA" id="ARBA00023002"/>
    </source>
</evidence>
<dbReference type="NCBIfam" id="NF005559">
    <property type="entry name" value="PRK07231.1"/>
    <property type="match status" value="1"/>
</dbReference>
<dbReference type="GO" id="GO:0006633">
    <property type="term" value="P:fatty acid biosynthetic process"/>
    <property type="evidence" value="ECO:0007669"/>
    <property type="project" value="TreeGrafter"/>
</dbReference>